<gene>
    <name evidence="9" type="ORF">EYB31_00055</name>
</gene>
<dbReference type="Proteomes" id="UP000293142">
    <property type="component" value="Unassembled WGS sequence"/>
</dbReference>
<dbReference type="InterPro" id="IPR035906">
    <property type="entry name" value="MetI-like_sf"/>
</dbReference>
<keyword evidence="6 7" id="KW-0472">Membrane</keyword>
<dbReference type="CDD" id="cd06261">
    <property type="entry name" value="TM_PBP2"/>
    <property type="match status" value="1"/>
</dbReference>
<dbReference type="GO" id="GO:0055085">
    <property type="term" value="P:transmembrane transport"/>
    <property type="evidence" value="ECO:0007669"/>
    <property type="project" value="InterPro"/>
</dbReference>
<sequence>MYAIKKSAGSQLFDVSNIMILSIFSVATLYPLWHEVSLSLSSMEESMRGGLFIWPKEFTLSAYMDILKSQFLWVAYQNTVIITAAGTLLSLLLTAMTAYPLVKRGLPGNHVMSFVILFTMLFGGGIIPTYLLIKQLGMINSLSALIIPGAISAYNVLIMRSFFAALPAELEESAMMDGANPIRIFFTIILPLSTPVLATIALWEAVSRWNNFFSALIYLNDKSKYTLSLMLWDVIKGQEAAKMSGQLTNTSTESAIAATVVLATLPILCVYPFLQRYFVKGVMIGSIKS</sequence>
<dbReference type="EMBL" id="SIRE01000001">
    <property type="protein sequence ID" value="TBL81942.1"/>
    <property type="molecule type" value="Genomic_DNA"/>
</dbReference>
<dbReference type="PANTHER" id="PTHR43744">
    <property type="entry name" value="ABC TRANSPORTER PERMEASE PROTEIN MG189-RELATED-RELATED"/>
    <property type="match status" value="1"/>
</dbReference>
<reference evidence="9 10" key="1">
    <citation type="submission" date="2019-02" db="EMBL/GenBank/DDBJ databases">
        <title>Paenibacillus sp. nov., isolated from surface-sterilized tissue of Thalictrum simplex L.</title>
        <authorList>
            <person name="Tuo L."/>
        </authorList>
    </citation>
    <scope>NUCLEOTIDE SEQUENCE [LARGE SCALE GENOMIC DNA]</scope>
    <source>
        <strain evidence="9 10">N2SHLJ1</strain>
    </source>
</reference>
<evidence type="ECO:0000313" key="9">
    <source>
        <dbReference type="EMBL" id="TBL81942.1"/>
    </source>
</evidence>
<evidence type="ECO:0000256" key="4">
    <source>
        <dbReference type="ARBA" id="ARBA00022692"/>
    </source>
</evidence>
<name>A0A4V2J500_9BACL</name>
<dbReference type="OrthoDB" id="9771544at2"/>
<feature type="domain" description="ABC transmembrane type-1" evidence="8">
    <location>
        <begin position="76"/>
        <end position="271"/>
    </location>
</feature>
<keyword evidence="10" id="KW-1185">Reference proteome</keyword>
<protein>
    <submittedName>
        <fullName evidence="9">Carbohydrate ABC transporter permease</fullName>
    </submittedName>
</protein>
<comment type="similarity">
    <text evidence="7">Belongs to the binding-protein-dependent transport system permease family.</text>
</comment>
<dbReference type="PROSITE" id="PS50928">
    <property type="entry name" value="ABC_TM1"/>
    <property type="match status" value="1"/>
</dbReference>
<comment type="caution">
    <text evidence="9">The sequence shown here is derived from an EMBL/GenBank/DDBJ whole genome shotgun (WGS) entry which is preliminary data.</text>
</comment>
<dbReference type="SUPFAM" id="SSF161098">
    <property type="entry name" value="MetI-like"/>
    <property type="match status" value="1"/>
</dbReference>
<feature type="transmembrane region" description="Helical" evidence="7">
    <location>
        <begin position="139"/>
        <end position="163"/>
    </location>
</feature>
<comment type="subcellular location">
    <subcellularLocation>
        <location evidence="1 7">Cell membrane</location>
        <topology evidence="1 7">Multi-pass membrane protein</topology>
    </subcellularLocation>
</comment>
<feature type="transmembrane region" description="Helical" evidence="7">
    <location>
        <begin position="255"/>
        <end position="274"/>
    </location>
</feature>
<evidence type="ECO:0000313" key="10">
    <source>
        <dbReference type="Proteomes" id="UP000293142"/>
    </source>
</evidence>
<accession>A0A4V2J500</accession>
<evidence type="ECO:0000256" key="6">
    <source>
        <dbReference type="ARBA" id="ARBA00023136"/>
    </source>
</evidence>
<dbReference type="AlphaFoldDB" id="A0A4V2J500"/>
<evidence type="ECO:0000256" key="7">
    <source>
        <dbReference type="RuleBase" id="RU363032"/>
    </source>
</evidence>
<evidence type="ECO:0000256" key="1">
    <source>
        <dbReference type="ARBA" id="ARBA00004651"/>
    </source>
</evidence>
<feature type="transmembrane region" description="Helical" evidence="7">
    <location>
        <begin position="114"/>
        <end position="133"/>
    </location>
</feature>
<evidence type="ECO:0000259" key="8">
    <source>
        <dbReference type="PROSITE" id="PS50928"/>
    </source>
</evidence>
<proteinExistence type="inferred from homology"/>
<dbReference type="PANTHER" id="PTHR43744:SF9">
    <property type="entry name" value="POLYGALACTURONAN_RHAMNOGALACTURONAN TRANSPORT SYSTEM PERMEASE PROTEIN YTCP"/>
    <property type="match status" value="1"/>
</dbReference>
<organism evidence="9 10">
    <name type="scientific">Paenibacillus thalictri</name>
    <dbReference type="NCBI Taxonomy" id="2527873"/>
    <lineage>
        <taxon>Bacteria</taxon>
        <taxon>Bacillati</taxon>
        <taxon>Bacillota</taxon>
        <taxon>Bacilli</taxon>
        <taxon>Bacillales</taxon>
        <taxon>Paenibacillaceae</taxon>
        <taxon>Paenibacillus</taxon>
    </lineage>
</organism>
<dbReference type="Pfam" id="PF00528">
    <property type="entry name" value="BPD_transp_1"/>
    <property type="match status" value="1"/>
</dbReference>
<evidence type="ECO:0000256" key="2">
    <source>
        <dbReference type="ARBA" id="ARBA00022448"/>
    </source>
</evidence>
<keyword evidence="4 7" id="KW-0812">Transmembrane</keyword>
<feature type="transmembrane region" description="Helical" evidence="7">
    <location>
        <begin position="80"/>
        <end position="102"/>
    </location>
</feature>
<keyword evidence="5 7" id="KW-1133">Transmembrane helix</keyword>
<dbReference type="GO" id="GO:0005886">
    <property type="term" value="C:plasma membrane"/>
    <property type="evidence" value="ECO:0007669"/>
    <property type="project" value="UniProtKB-SubCell"/>
</dbReference>
<feature type="transmembrane region" description="Helical" evidence="7">
    <location>
        <begin position="12"/>
        <end position="33"/>
    </location>
</feature>
<evidence type="ECO:0000256" key="3">
    <source>
        <dbReference type="ARBA" id="ARBA00022475"/>
    </source>
</evidence>
<feature type="transmembrane region" description="Helical" evidence="7">
    <location>
        <begin position="184"/>
        <end position="203"/>
    </location>
</feature>
<keyword evidence="2 7" id="KW-0813">Transport</keyword>
<dbReference type="InterPro" id="IPR000515">
    <property type="entry name" value="MetI-like"/>
</dbReference>
<dbReference type="Gene3D" id="1.10.3720.10">
    <property type="entry name" value="MetI-like"/>
    <property type="match status" value="1"/>
</dbReference>
<evidence type="ECO:0000256" key="5">
    <source>
        <dbReference type="ARBA" id="ARBA00022989"/>
    </source>
</evidence>
<keyword evidence="3" id="KW-1003">Cell membrane</keyword>